<keyword evidence="1" id="KW-0812">Transmembrane</keyword>
<evidence type="ECO:0000256" key="1">
    <source>
        <dbReference type="SAM" id="Phobius"/>
    </source>
</evidence>
<keyword evidence="1" id="KW-0472">Membrane</keyword>
<dbReference type="EMBL" id="CAJVCE010000003">
    <property type="protein sequence ID" value="CAG7627216.1"/>
    <property type="molecule type" value="Genomic_DNA"/>
</dbReference>
<protein>
    <submittedName>
        <fullName evidence="2">Uncharacterized protein</fullName>
    </submittedName>
</protein>
<sequence length="79" mass="8656">MGQLLIKDVRIQKPCIIFGIVFIGLLFFALGALEGMPLSVPAAIFSHFLFVAASKIDEKNQQRKAACIVPGAQKGYRHI</sequence>
<name>A0ABN7TH16_9BACL</name>
<keyword evidence="3" id="KW-1185">Reference proteome</keyword>
<organism evidence="2 3">
    <name type="scientific">Paenibacillus allorhizosphaerae</name>
    <dbReference type="NCBI Taxonomy" id="2849866"/>
    <lineage>
        <taxon>Bacteria</taxon>
        <taxon>Bacillati</taxon>
        <taxon>Bacillota</taxon>
        <taxon>Bacilli</taxon>
        <taxon>Bacillales</taxon>
        <taxon>Paenibacillaceae</taxon>
        <taxon>Paenibacillus</taxon>
    </lineage>
</organism>
<comment type="caution">
    <text evidence="2">The sequence shown here is derived from an EMBL/GenBank/DDBJ whole genome shotgun (WGS) entry which is preliminary data.</text>
</comment>
<accession>A0ABN7TH16</accession>
<feature type="transmembrane region" description="Helical" evidence="1">
    <location>
        <begin position="15"/>
        <end position="33"/>
    </location>
</feature>
<reference evidence="2 3" key="1">
    <citation type="submission" date="2021-06" db="EMBL/GenBank/DDBJ databases">
        <authorList>
            <person name="Criscuolo A."/>
        </authorList>
    </citation>
    <scope>NUCLEOTIDE SEQUENCE [LARGE SCALE GENOMIC DNA]</scope>
    <source>
        <strain evidence="3">CIP 111802</strain>
    </source>
</reference>
<proteinExistence type="predicted"/>
<keyword evidence="1" id="KW-1133">Transmembrane helix</keyword>
<dbReference type="RefSeq" id="WP_218097678.1">
    <property type="nucleotide sequence ID" value="NZ_CAJVCE010000003.1"/>
</dbReference>
<dbReference type="Proteomes" id="UP000730618">
    <property type="component" value="Unassembled WGS sequence"/>
</dbReference>
<gene>
    <name evidence="2" type="ORF">PAECIP111802_01330</name>
</gene>
<evidence type="ECO:0000313" key="2">
    <source>
        <dbReference type="EMBL" id="CAG7627216.1"/>
    </source>
</evidence>
<evidence type="ECO:0000313" key="3">
    <source>
        <dbReference type="Proteomes" id="UP000730618"/>
    </source>
</evidence>